<name>A0A7W6HG28_9HYPH</name>
<dbReference type="InterPro" id="IPR000515">
    <property type="entry name" value="MetI-like"/>
</dbReference>
<proteinExistence type="inferred from homology"/>
<evidence type="ECO:0000256" key="7">
    <source>
        <dbReference type="ARBA" id="ARBA00022692"/>
    </source>
</evidence>
<dbReference type="GO" id="GO:0055085">
    <property type="term" value="P:transmembrane transport"/>
    <property type="evidence" value="ECO:0007669"/>
    <property type="project" value="InterPro"/>
</dbReference>
<dbReference type="AlphaFoldDB" id="A0A7W6HG28"/>
<feature type="transmembrane region" description="Helical" evidence="12">
    <location>
        <begin position="12"/>
        <end position="32"/>
    </location>
</feature>
<dbReference type="NCBIfam" id="NF007852">
    <property type="entry name" value="PRK10561.1"/>
    <property type="match status" value="1"/>
</dbReference>
<dbReference type="PROSITE" id="PS50928">
    <property type="entry name" value="ABC_TM1"/>
    <property type="match status" value="1"/>
</dbReference>
<keyword evidence="15" id="KW-1185">Reference proteome</keyword>
<comment type="subunit">
    <text evidence="3">The complex is composed of two ATP-binding proteins (UgpC), two transmembrane proteins (UgpA and UgpE) and a solute-binding protein (UgpB).</text>
</comment>
<evidence type="ECO:0000256" key="6">
    <source>
        <dbReference type="ARBA" id="ARBA00022519"/>
    </source>
</evidence>
<keyword evidence="9 12" id="KW-0472">Membrane</keyword>
<comment type="subcellular location">
    <subcellularLocation>
        <location evidence="1">Cell inner membrane</location>
        <topology evidence="1">Multi-pass membrane protein</topology>
    </subcellularLocation>
    <subcellularLocation>
        <location evidence="12">Cell membrane</location>
        <topology evidence="12">Multi-pass membrane protein</topology>
    </subcellularLocation>
</comment>
<feature type="transmembrane region" description="Helical" evidence="12">
    <location>
        <begin position="72"/>
        <end position="94"/>
    </location>
</feature>
<evidence type="ECO:0000256" key="8">
    <source>
        <dbReference type="ARBA" id="ARBA00022989"/>
    </source>
</evidence>
<evidence type="ECO:0000256" key="4">
    <source>
        <dbReference type="ARBA" id="ARBA00022448"/>
    </source>
</evidence>
<comment type="caution">
    <text evidence="14">The sequence shown here is derived from an EMBL/GenBank/DDBJ whole genome shotgun (WGS) entry which is preliminary data.</text>
</comment>
<evidence type="ECO:0000256" key="3">
    <source>
        <dbReference type="ARBA" id="ARBA00011557"/>
    </source>
</evidence>
<evidence type="ECO:0000259" key="13">
    <source>
        <dbReference type="PROSITE" id="PS50928"/>
    </source>
</evidence>
<evidence type="ECO:0000256" key="2">
    <source>
        <dbReference type="ARBA" id="ARBA00009306"/>
    </source>
</evidence>
<keyword evidence="8 12" id="KW-1133">Transmembrane helix</keyword>
<sequence>MSPLVKAVFPNKWLPYLLLAPQVAITLVFFYWPASQAIYQSLLRQDPFGLRTRFVGLDNFQAVLSDPAYLNAIKVTAVFSISTAVLAMTLALLLATSVEKVLRGKAFYRTLLIWPYAVAPAVAGMLWLFMFNPAMGTFAYMLRRNGYDWDPLLNGDQAMVLVVVAAAWKQISYNFLFFVAALQSIPKSLIEAAAIDGAGSTKRFWTIVFPLIAPTTFFLLVVNTVYAFFDTFGIIDSVTGGGPARATETLVYKVYNDGFVNLNLGSSAAQSVILMAIVICLTAVQFRYVEKKVHYG</sequence>
<reference evidence="14 15" key="1">
    <citation type="submission" date="2020-08" db="EMBL/GenBank/DDBJ databases">
        <title>Genomic Encyclopedia of Type Strains, Phase IV (KMG-IV): sequencing the most valuable type-strain genomes for metagenomic binning, comparative biology and taxonomic classification.</title>
        <authorList>
            <person name="Goeker M."/>
        </authorList>
    </citation>
    <scope>NUCLEOTIDE SEQUENCE [LARGE SCALE GENOMIC DNA]</scope>
    <source>
        <strain evidence="14 15">DSM 103570</strain>
    </source>
</reference>
<feature type="transmembrane region" description="Helical" evidence="12">
    <location>
        <begin position="106"/>
        <end position="130"/>
    </location>
</feature>
<dbReference type="Gene3D" id="1.10.3720.10">
    <property type="entry name" value="MetI-like"/>
    <property type="match status" value="1"/>
</dbReference>
<protein>
    <recommendedName>
        <fullName evidence="11">sn-glycerol-3-phosphate transport system permease protein UgpA</fullName>
    </recommendedName>
</protein>
<keyword evidence="4 12" id="KW-0813">Transport</keyword>
<comment type="similarity">
    <text evidence="2 12">Belongs to the binding-protein-dependent transport system permease family.</text>
</comment>
<dbReference type="CDD" id="cd06261">
    <property type="entry name" value="TM_PBP2"/>
    <property type="match status" value="1"/>
</dbReference>
<dbReference type="InterPro" id="IPR035906">
    <property type="entry name" value="MetI-like_sf"/>
</dbReference>
<evidence type="ECO:0000256" key="1">
    <source>
        <dbReference type="ARBA" id="ARBA00004429"/>
    </source>
</evidence>
<dbReference type="PANTHER" id="PTHR43227">
    <property type="entry name" value="BLL4140 PROTEIN"/>
    <property type="match status" value="1"/>
</dbReference>
<keyword evidence="7 12" id="KW-0812">Transmembrane</keyword>
<evidence type="ECO:0000313" key="15">
    <source>
        <dbReference type="Proteomes" id="UP000588647"/>
    </source>
</evidence>
<keyword evidence="5" id="KW-1003">Cell membrane</keyword>
<feature type="domain" description="ABC transmembrane type-1" evidence="13">
    <location>
        <begin position="73"/>
        <end position="285"/>
    </location>
</feature>
<gene>
    <name evidence="14" type="ORF">GGR03_003572</name>
</gene>
<dbReference type="InterPro" id="IPR050809">
    <property type="entry name" value="UgpAE/MalFG_permease"/>
</dbReference>
<dbReference type="GO" id="GO:0005886">
    <property type="term" value="C:plasma membrane"/>
    <property type="evidence" value="ECO:0007669"/>
    <property type="project" value="UniProtKB-SubCell"/>
</dbReference>
<feature type="transmembrane region" description="Helical" evidence="12">
    <location>
        <begin position="204"/>
        <end position="229"/>
    </location>
</feature>
<dbReference type="SUPFAM" id="SSF161098">
    <property type="entry name" value="MetI-like"/>
    <property type="match status" value="1"/>
</dbReference>
<comment type="function">
    <text evidence="10">Part of the ABC transporter complex UgpBAEC involved in sn-glycerol-3-phosphate (G3P) import. Probably responsible for the translocation of the substrate across the membrane.</text>
</comment>
<evidence type="ECO:0000256" key="12">
    <source>
        <dbReference type="RuleBase" id="RU363032"/>
    </source>
</evidence>
<evidence type="ECO:0000256" key="5">
    <source>
        <dbReference type="ARBA" id="ARBA00022475"/>
    </source>
</evidence>
<organism evidence="14 15">
    <name type="scientific">Aurantimonas endophytica</name>
    <dbReference type="NCBI Taxonomy" id="1522175"/>
    <lineage>
        <taxon>Bacteria</taxon>
        <taxon>Pseudomonadati</taxon>
        <taxon>Pseudomonadota</taxon>
        <taxon>Alphaproteobacteria</taxon>
        <taxon>Hyphomicrobiales</taxon>
        <taxon>Aurantimonadaceae</taxon>
        <taxon>Aurantimonas</taxon>
    </lineage>
</organism>
<evidence type="ECO:0000313" key="14">
    <source>
        <dbReference type="EMBL" id="MBB4004477.1"/>
    </source>
</evidence>
<feature type="transmembrane region" description="Helical" evidence="12">
    <location>
        <begin position="268"/>
        <end position="289"/>
    </location>
</feature>
<dbReference type="EMBL" id="JACIEM010000005">
    <property type="protein sequence ID" value="MBB4004477.1"/>
    <property type="molecule type" value="Genomic_DNA"/>
</dbReference>
<keyword evidence="6" id="KW-0997">Cell inner membrane</keyword>
<dbReference type="PANTHER" id="PTHR43227:SF9">
    <property type="entry name" value="SN-GLYCEROL-3-PHOSPHATE TRANSPORT SYSTEM PERMEASE PROTEIN UGPA"/>
    <property type="match status" value="1"/>
</dbReference>
<evidence type="ECO:0000256" key="10">
    <source>
        <dbReference type="ARBA" id="ARBA00037054"/>
    </source>
</evidence>
<feature type="transmembrane region" description="Helical" evidence="12">
    <location>
        <begin position="158"/>
        <end position="183"/>
    </location>
</feature>
<dbReference type="Proteomes" id="UP000588647">
    <property type="component" value="Unassembled WGS sequence"/>
</dbReference>
<accession>A0A7W6HG28</accession>
<evidence type="ECO:0000256" key="11">
    <source>
        <dbReference type="ARBA" id="ARBA00040780"/>
    </source>
</evidence>
<evidence type="ECO:0000256" key="9">
    <source>
        <dbReference type="ARBA" id="ARBA00023136"/>
    </source>
</evidence>
<dbReference type="Pfam" id="PF00528">
    <property type="entry name" value="BPD_transp_1"/>
    <property type="match status" value="1"/>
</dbReference>